<evidence type="ECO:0000256" key="8">
    <source>
        <dbReference type="ARBA" id="ARBA00023315"/>
    </source>
</evidence>
<evidence type="ECO:0000259" key="12">
    <source>
        <dbReference type="PROSITE" id="PS51826"/>
    </source>
</evidence>
<dbReference type="InterPro" id="IPR050743">
    <property type="entry name" value="2-oxoacid_DH_E2_comp"/>
</dbReference>
<dbReference type="Gene3D" id="3.30.559.10">
    <property type="entry name" value="Chloramphenicol acetyltransferase-like domain"/>
    <property type="match status" value="1"/>
</dbReference>
<feature type="domain" description="Lipoyl-binding" evidence="11">
    <location>
        <begin position="11"/>
        <end position="86"/>
    </location>
</feature>
<dbReference type="Gene3D" id="2.40.50.100">
    <property type="match status" value="1"/>
</dbReference>
<dbReference type="SUPFAM" id="SSF51230">
    <property type="entry name" value="Single hybrid motif"/>
    <property type="match status" value="1"/>
</dbReference>
<evidence type="ECO:0000256" key="1">
    <source>
        <dbReference type="ARBA" id="ARBA00001938"/>
    </source>
</evidence>
<feature type="domain" description="Peripheral subunit-binding (PSBD)" evidence="12">
    <location>
        <begin position="203"/>
        <end position="241"/>
    </location>
</feature>
<keyword evidence="6" id="KW-0809">Transit peptide</keyword>
<evidence type="ECO:0000256" key="5">
    <source>
        <dbReference type="ARBA" id="ARBA00022823"/>
    </source>
</evidence>
<sequence>MLLHNTGEGSTQTFNLADIGEGITECEVIKWSLTPGTRISAFDPLCEVQSDKATVEITSPFDGVLLKLLVKEGEIAKVGAGLCIIEVDSEDGIGGAEHSSQSHPASTQAESNANTTSLDVKVAEEQSAAASGTTGVPKRKLHPLDPSNPAPRKLEDLRLGTPKGKNSLFGRNLDSFNDNGPLSKGEAGSTGSQPSSTNASDVLAPPSIRHLAKTLGVDLSLLAPGSGKEGRISQADLDAYLSPKSASASSPSSATPATSAASPTKAGGDDLVVELGRTRWNMYRAMEKSLSIPHFGYTAELDITELHALLPLLNASIPARYLPPSVRAQREPPAIRHGMVNPLALFPKEQQGGVHEAAVVEDVDEAGQYTKLTYLPVLLKTLSKAMMEWPLLRSSISAPLDGGNKPTLSVRATADISLALSTPTGLYTPTLVGADKCSVYDLASRVKRLSELGRQVPCALTPTHMPKRGGTLTVSNVGAIGAGLDASPVLVEGGGVAIVALGRARWVLDVNDQYYNEQEGKRGERRLKLPVSWSADHRVVEGAELAAFVESWRGWVERPGRLVGEGV</sequence>
<evidence type="ECO:0000256" key="10">
    <source>
        <dbReference type="SAM" id="MobiDB-lite"/>
    </source>
</evidence>
<comment type="subcellular location">
    <subcellularLocation>
        <location evidence="2">Mitochondrion matrix</location>
    </subcellularLocation>
</comment>
<feature type="compositionally biased region" description="Low complexity" evidence="10">
    <location>
        <begin position="243"/>
        <end position="266"/>
    </location>
</feature>
<dbReference type="GO" id="GO:0005759">
    <property type="term" value="C:mitochondrial matrix"/>
    <property type="evidence" value="ECO:0007669"/>
    <property type="project" value="UniProtKB-SubCell"/>
</dbReference>
<dbReference type="PROSITE" id="PS51826">
    <property type="entry name" value="PSBD"/>
    <property type="match status" value="1"/>
</dbReference>
<evidence type="ECO:0000259" key="11">
    <source>
        <dbReference type="PROSITE" id="PS50968"/>
    </source>
</evidence>
<dbReference type="FunFam" id="2.40.50.100:FF:000013">
    <property type="entry name" value="Dihydrolipoamide acetyltransferase component of pyruvate dehydrogenase complex"/>
    <property type="match status" value="1"/>
</dbReference>
<dbReference type="InterPro" id="IPR000089">
    <property type="entry name" value="Biotin_lipoyl"/>
</dbReference>
<dbReference type="STRING" id="71717.A0A4Y7T537"/>
<gene>
    <name evidence="13" type="ORF">FA13DRAFT_1764970</name>
</gene>
<dbReference type="AlphaFoldDB" id="A0A4Y7T537"/>
<evidence type="ECO:0000256" key="4">
    <source>
        <dbReference type="ARBA" id="ARBA00022679"/>
    </source>
</evidence>
<dbReference type="CDD" id="cd06849">
    <property type="entry name" value="lipoyl_domain"/>
    <property type="match status" value="1"/>
</dbReference>
<proteinExistence type="inferred from homology"/>
<dbReference type="Pfam" id="PF00364">
    <property type="entry name" value="Biotin_lipoyl"/>
    <property type="match status" value="1"/>
</dbReference>
<keyword evidence="5 9" id="KW-0450">Lipoyl</keyword>
<dbReference type="EC" id="2.3.1.-" evidence="9"/>
<feature type="compositionally biased region" description="Polar residues" evidence="10">
    <location>
        <begin position="189"/>
        <end position="200"/>
    </location>
</feature>
<keyword evidence="14" id="KW-1185">Reference proteome</keyword>
<evidence type="ECO:0000313" key="13">
    <source>
        <dbReference type="EMBL" id="TEB29283.1"/>
    </source>
</evidence>
<dbReference type="GO" id="GO:0045333">
    <property type="term" value="P:cellular respiration"/>
    <property type="evidence" value="ECO:0007669"/>
    <property type="project" value="UniProtKB-ARBA"/>
</dbReference>
<dbReference type="InterPro" id="IPR011053">
    <property type="entry name" value="Single_hybrid_motif"/>
</dbReference>
<keyword evidence="7" id="KW-0496">Mitochondrion</keyword>
<dbReference type="PANTHER" id="PTHR43178">
    <property type="entry name" value="DIHYDROLIPOAMIDE ACETYLTRANSFERASE COMPONENT OF PYRUVATE DEHYDROGENASE COMPLEX"/>
    <property type="match status" value="1"/>
</dbReference>
<feature type="region of interest" description="Disordered" evidence="10">
    <location>
        <begin position="94"/>
        <end position="202"/>
    </location>
</feature>
<dbReference type="OrthoDB" id="15567at2759"/>
<dbReference type="SUPFAM" id="SSF52777">
    <property type="entry name" value="CoA-dependent acyltransferases"/>
    <property type="match status" value="1"/>
</dbReference>
<evidence type="ECO:0000256" key="3">
    <source>
        <dbReference type="ARBA" id="ARBA00007317"/>
    </source>
</evidence>
<dbReference type="InterPro" id="IPR023213">
    <property type="entry name" value="CAT-like_dom_sf"/>
</dbReference>
<dbReference type="InterPro" id="IPR001078">
    <property type="entry name" value="2-oxoacid_DH_actylTfrase"/>
</dbReference>
<dbReference type="PROSITE" id="PS00189">
    <property type="entry name" value="LIPOYL"/>
    <property type="match status" value="1"/>
</dbReference>
<dbReference type="InterPro" id="IPR036625">
    <property type="entry name" value="E3-bd_dom_sf"/>
</dbReference>
<dbReference type="InterPro" id="IPR003016">
    <property type="entry name" value="2-oxoA_DH_lipoyl-BS"/>
</dbReference>
<dbReference type="Proteomes" id="UP000298030">
    <property type="component" value="Unassembled WGS sequence"/>
</dbReference>
<evidence type="ECO:0000313" key="14">
    <source>
        <dbReference type="Proteomes" id="UP000298030"/>
    </source>
</evidence>
<comment type="similarity">
    <text evidence="3 9">Belongs to the 2-oxoacid dehydrogenase family.</text>
</comment>
<dbReference type="Pfam" id="PF02817">
    <property type="entry name" value="E3_binding"/>
    <property type="match status" value="1"/>
</dbReference>
<dbReference type="EMBL" id="QPFP01000028">
    <property type="protein sequence ID" value="TEB29283.1"/>
    <property type="molecule type" value="Genomic_DNA"/>
</dbReference>
<keyword evidence="4 9" id="KW-0808">Transferase</keyword>
<dbReference type="PROSITE" id="PS50968">
    <property type="entry name" value="BIOTINYL_LIPOYL"/>
    <property type="match status" value="1"/>
</dbReference>
<organism evidence="13 14">
    <name type="scientific">Coprinellus micaceus</name>
    <name type="common">Glistening ink-cap mushroom</name>
    <name type="synonym">Coprinus micaceus</name>
    <dbReference type="NCBI Taxonomy" id="71717"/>
    <lineage>
        <taxon>Eukaryota</taxon>
        <taxon>Fungi</taxon>
        <taxon>Dikarya</taxon>
        <taxon>Basidiomycota</taxon>
        <taxon>Agaricomycotina</taxon>
        <taxon>Agaricomycetes</taxon>
        <taxon>Agaricomycetidae</taxon>
        <taxon>Agaricales</taxon>
        <taxon>Agaricineae</taxon>
        <taxon>Psathyrellaceae</taxon>
        <taxon>Coprinellus</taxon>
    </lineage>
</organism>
<accession>A0A4Y7T537</accession>
<dbReference type="Pfam" id="PF00198">
    <property type="entry name" value="2-oxoacid_dh"/>
    <property type="match status" value="1"/>
</dbReference>
<evidence type="ECO:0000256" key="6">
    <source>
        <dbReference type="ARBA" id="ARBA00022946"/>
    </source>
</evidence>
<dbReference type="GO" id="GO:0031405">
    <property type="term" value="F:lipoic acid binding"/>
    <property type="evidence" value="ECO:0007669"/>
    <property type="project" value="TreeGrafter"/>
</dbReference>
<reference evidence="13 14" key="1">
    <citation type="journal article" date="2019" name="Nat. Ecol. Evol.">
        <title>Megaphylogeny resolves global patterns of mushroom evolution.</title>
        <authorList>
            <person name="Varga T."/>
            <person name="Krizsan K."/>
            <person name="Foldi C."/>
            <person name="Dima B."/>
            <person name="Sanchez-Garcia M."/>
            <person name="Sanchez-Ramirez S."/>
            <person name="Szollosi G.J."/>
            <person name="Szarkandi J.G."/>
            <person name="Papp V."/>
            <person name="Albert L."/>
            <person name="Andreopoulos W."/>
            <person name="Angelini C."/>
            <person name="Antonin V."/>
            <person name="Barry K.W."/>
            <person name="Bougher N.L."/>
            <person name="Buchanan P."/>
            <person name="Buyck B."/>
            <person name="Bense V."/>
            <person name="Catcheside P."/>
            <person name="Chovatia M."/>
            <person name="Cooper J."/>
            <person name="Damon W."/>
            <person name="Desjardin D."/>
            <person name="Finy P."/>
            <person name="Geml J."/>
            <person name="Haridas S."/>
            <person name="Hughes K."/>
            <person name="Justo A."/>
            <person name="Karasinski D."/>
            <person name="Kautmanova I."/>
            <person name="Kiss B."/>
            <person name="Kocsube S."/>
            <person name="Kotiranta H."/>
            <person name="LaButti K.M."/>
            <person name="Lechner B.E."/>
            <person name="Liimatainen K."/>
            <person name="Lipzen A."/>
            <person name="Lukacs Z."/>
            <person name="Mihaltcheva S."/>
            <person name="Morgado L.N."/>
            <person name="Niskanen T."/>
            <person name="Noordeloos M.E."/>
            <person name="Ohm R.A."/>
            <person name="Ortiz-Santana B."/>
            <person name="Ovrebo C."/>
            <person name="Racz N."/>
            <person name="Riley R."/>
            <person name="Savchenko A."/>
            <person name="Shiryaev A."/>
            <person name="Soop K."/>
            <person name="Spirin V."/>
            <person name="Szebenyi C."/>
            <person name="Tomsovsky M."/>
            <person name="Tulloss R.E."/>
            <person name="Uehling J."/>
            <person name="Grigoriev I.V."/>
            <person name="Vagvolgyi C."/>
            <person name="Papp T."/>
            <person name="Martin F.M."/>
            <person name="Miettinen O."/>
            <person name="Hibbett D.S."/>
            <person name="Nagy L.G."/>
        </authorList>
    </citation>
    <scope>NUCLEOTIDE SEQUENCE [LARGE SCALE GENOMIC DNA]</scope>
    <source>
        <strain evidence="13 14">FP101781</strain>
    </source>
</reference>
<comment type="caution">
    <text evidence="13">The sequence shown here is derived from an EMBL/GenBank/DDBJ whole genome shotgun (WGS) entry which is preliminary data.</text>
</comment>
<dbReference type="Gene3D" id="4.10.320.10">
    <property type="entry name" value="E3-binding domain"/>
    <property type="match status" value="1"/>
</dbReference>
<dbReference type="SUPFAM" id="SSF47005">
    <property type="entry name" value="Peripheral subunit-binding domain of 2-oxo acid dehydrogenase complex"/>
    <property type="match status" value="1"/>
</dbReference>
<keyword evidence="8 9" id="KW-0012">Acyltransferase</keyword>
<comment type="cofactor">
    <cofactor evidence="1 9">
        <name>(R)-lipoate</name>
        <dbReference type="ChEBI" id="CHEBI:83088"/>
    </cofactor>
</comment>
<protein>
    <recommendedName>
        <fullName evidence="9">Dihydrolipoamide acetyltransferase component of pyruvate dehydrogenase complex</fullName>
        <ecNumber evidence="9">2.3.1.-</ecNumber>
    </recommendedName>
</protein>
<dbReference type="GO" id="GO:0016407">
    <property type="term" value="F:acetyltransferase activity"/>
    <property type="evidence" value="ECO:0007669"/>
    <property type="project" value="TreeGrafter"/>
</dbReference>
<evidence type="ECO:0000256" key="7">
    <source>
        <dbReference type="ARBA" id="ARBA00023128"/>
    </source>
</evidence>
<feature type="compositionally biased region" description="Polar residues" evidence="10">
    <location>
        <begin position="98"/>
        <end position="118"/>
    </location>
</feature>
<evidence type="ECO:0000256" key="9">
    <source>
        <dbReference type="RuleBase" id="RU003423"/>
    </source>
</evidence>
<evidence type="ECO:0000256" key="2">
    <source>
        <dbReference type="ARBA" id="ARBA00004305"/>
    </source>
</evidence>
<dbReference type="PANTHER" id="PTHR43178:SF5">
    <property type="entry name" value="LIPOAMIDE ACYLTRANSFERASE COMPONENT OF BRANCHED-CHAIN ALPHA-KETO ACID DEHYDROGENASE COMPLEX, MITOCHONDRIAL"/>
    <property type="match status" value="1"/>
</dbReference>
<name>A0A4Y7T537_COPMI</name>
<dbReference type="InterPro" id="IPR004167">
    <property type="entry name" value="PSBD"/>
</dbReference>
<feature type="region of interest" description="Disordered" evidence="10">
    <location>
        <begin position="243"/>
        <end position="268"/>
    </location>
</feature>